<dbReference type="EMBL" id="WMHZ01000018">
    <property type="protein sequence ID" value="NDO78826.1"/>
    <property type="molecule type" value="Genomic_DNA"/>
</dbReference>
<proteinExistence type="predicted"/>
<reference evidence="2 3" key="1">
    <citation type="submission" date="2019-11" db="EMBL/GenBank/DDBJ databases">
        <title>Draft genome sequence of Kocuria indica DP-K7, a methyl red degrading Actinobacterium.</title>
        <authorList>
            <person name="Kumaran S."/>
            <person name="Tischler D."/>
            <person name="Ngo A.C.R."/>
            <person name="Schultes F."/>
        </authorList>
    </citation>
    <scope>NUCLEOTIDE SEQUENCE [LARGE SCALE GENOMIC DNA]</scope>
    <source>
        <strain evidence="2 3">DP-K7</strain>
    </source>
</reference>
<name>A0A6N9QZW9_9MICC</name>
<dbReference type="Proteomes" id="UP000471026">
    <property type="component" value="Unassembled WGS sequence"/>
</dbReference>
<dbReference type="AlphaFoldDB" id="A0A6N9QZW9"/>
<evidence type="ECO:0000313" key="2">
    <source>
        <dbReference type="EMBL" id="NDO78826.1"/>
    </source>
</evidence>
<evidence type="ECO:0000256" key="1">
    <source>
        <dbReference type="SAM" id="MobiDB-lite"/>
    </source>
</evidence>
<feature type="region of interest" description="Disordered" evidence="1">
    <location>
        <begin position="1"/>
        <end position="23"/>
    </location>
</feature>
<accession>A0A6N9QZW9</accession>
<gene>
    <name evidence="2" type="ORF">GKZ75_11485</name>
</gene>
<sequence>MTDRTRPLVGRAATPEPPGMGSTTLGDILSLDEWKQYSGRRAVIAASTSHGRQLLDDAGFVVFPAVPGLVEEAVRRLRPGALILDATALEAGPWSGALTDAAPELGAELIRTVSAAIDADVTVYWVGEVAEGGALFHVVVTDAVLVVAPGSELYAGTEEGAPASRLVRALRSMAGRGL</sequence>
<dbReference type="RefSeq" id="WP_162230136.1">
    <property type="nucleotide sequence ID" value="NZ_WMHZ01000018.1"/>
</dbReference>
<protein>
    <submittedName>
        <fullName evidence="2">Uncharacterized protein</fullName>
    </submittedName>
</protein>
<organism evidence="2 3">
    <name type="scientific">Kocuria marina subsp. indica</name>
    <dbReference type="NCBI Taxonomy" id="1049583"/>
    <lineage>
        <taxon>Bacteria</taxon>
        <taxon>Bacillati</taxon>
        <taxon>Actinomycetota</taxon>
        <taxon>Actinomycetes</taxon>
        <taxon>Micrococcales</taxon>
        <taxon>Micrococcaceae</taxon>
        <taxon>Kocuria</taxon>
    </lineage>
</organism>
<evidence type="ECO:0000313" key="3">
    <source>
        <dbReference type="Proteomes" id="UP000471026"/>
    </source>
</evidence>
<comment type="caution">
    <text evidence="2">The sequence shown here is derived from an EMBL/GenBank/DDBJ whole genome shotgun (WGS) entry which is preliminary data.</text>
</comment>